<evidence type="ECO:0000256" key="5">
    <source>
        <dbReference type="ARBA" id="ARBA00023136"/>
    </source>
</evidence>
<evidence type="ECO:0000256" key="1">
    <source>
        <dbReference type="ARBA" id="ARBA00004141"/>
    </source>
</evidence>
<evidence type="ECO:0000259" key="7">
    <source>
        <dbReference type="Pfam" id="PF00892"/>
    </source>
</evidence>
<protein>
    <submittedName>
        <fullName evidence="8">DMT family transporter</fullName>
    </submittedName>
</protein>
<evidence type="ECO:0000256" key="4">
    <source>
        <dbReference type="ARBA" id="ARBA00022989"/>
    </source>
</evidence>
<evidence type="ECO:0000256" key="6">
    <source>
        <dbReference type="SAM" id="Phobius"/>
    </source>
</evidence>
<dbReference type="RefSeq" id="WP_198915138.1">
    <property type="nucleotide sequence ID" value="NZ_JAEKPD010000002.1"/>
</dbReference>
<sequence>MDNLRAIALMCAAMACFAVEDLVIKILAQTLPVWQIFWLLGGVGLVLFGAICRRRGLPLFGPDFLHPLVILRNLGDIVGSCGFVTALALVPLSLATAILQATPLALTAGAALFLGERVGWRRWAAVVLGLCGILIILDPTGADFRPEALFAVLGVVGLMMRDLATRRIPGRIPSHQLSFWGYCAFFVSGALLVPFDPRLVAPDATTLIAVAFGALVGAFGYWGLTAAMRLGEVSAVIPFRYTRLIFAMGLGIIVLGESPSMRTLLGAALVVVTGIYTVLRERRDARVAGC</sequence>
<dbReference type="PANTHER" id="PTHR22911:SF6">
    <property type="entry name" value="SOLUTE CARRIER FAMILY 35 MEMBER G1"/>
    <property type="match status" value="1"/>
</dbReference>
<evidence type="ECO:0000313" key="9">
    <source>
        <dbReference type="Proteomes" id="UP000642488"/>
    </source>
</evidence>
<comment type="caution">
    <text evidence="8">The sequence shown here is derived from an EMBL/GenBank/DDBJ whole genome shotgun (WGS) entry which is preliminary data.</text>
</comment>
<keyword evidence="5 6" id="KW-0472">Membrane</keyword>
<feature type="transmembrane region" description="Helical" evidence="6">
    <location>
        <begin position="236"/>
        <end position="255"/>
    </location>
</feature>
<dbReference type="Proteomes" id="UP000642488">
    <property type="component" value="Unassembled WGS sequence"/>
</dbReference>
<dbReference type="PROSITE" id="PS51257">
    <property type="entry name" value="PROKAR_LIPOPROTEIN"/>
    <property type="match status" value="1"/>
</dbReference>
<evidence type="ECO:0000313" key="8">
    <source>
        <dbReference type="EMBL" id="MBJ3761975.1"/>
    </source>
</evidence>
<comment type="subcellular location">
    <subcellularLocation>
        <location evidence="1">Membrane</location>
        <topology evidence="1">Multi-pass membrane protein</topology>
    </subcellularLocation>
</comment>
<feature type="transmembrane region" description="Helical" evidence="6">
    <location>
        <begin position="261"/>
        <end position="279"/>
    </location>
</feature>
<feature type="transmembrane region" description="Helical" evidence="6">
    <location>
        <begin position="148"/>
        <end position="165"/>
    </location>
</feature>
<name>A0A934IG59_9RHOB</name>
<feature type="transmembrane region" description="Helical" evidence="6">
    <location>
        <begin position="94"/>
        <end position="114"/>
    </location>
</feature>
<organism evidence="8 9">
    <name type="scientific">Palleronia pontilimi</name>
    <dbReference type="NCBI Taxonomy" id="1964209"/>
    <lineage>
        <taxon>Bacteria</taxon>
        <taxon>Pseudomonadati</taxon>
        <taxon>Pseudomonadota</taxon>
        <taxon>Alphaproteobacteria</taxon>
        <taxon>Rhodobacterales</taxon>
        <taxon>Roseobacteraceae</taxon>
        <taxon>Palleronia</taxon>
    </lineage>
</organism>
<dbReference type="InterPro" id="IPR000620">
    <property type="entry name" value="EamA_dom"/>
</dbReference>
<dbReference type="PANTHER" id="PTHR22911">
    <property type="entry name" value="ACYL-MALONYL CONDENSING ENZYME-RELATED"/>
    <property type="match status" value="1"/>
</dbReference>
<dbReference type="GO" id="GO:0016020">
    <property type="term" value="C:membrane"/>
    <property type="evidence" value="ECO:0007669"/>
    <property type="project" value="UniProtKB-SubCell"/>
</dbReference>
<evidence type="ECO:0000256" key="2">
    <source>
        <dbReference type="ARBA" id="ARBA00009853"/>
    </source>
</evidence>
<gene>
    <name evidence="8" type="ORF">ILP92_04335</name>
</gene>
<dbReference type="Gene3D" id="1.10.3730.20">
    <property type="match status" value="2"/>
</dbReference>
<keyword evidence="4 6" id="KW-1133">Transmembrane helix</keyword>
<feature type="transmembrane region" description="Helical" evidence="6">
    <location>
        <begin position="34"/>
        <end position="52"/>
    </location>
</feature>
<dbReference type="AlphaFoldDB" id="A0A934IG59"/>
<accession>A0A934IG59</accession>
<reference evidence="8" key="1">
    <citation type="submission" date="2020-12" db="EMBL/GenBank/DDBJ databases">
        <title>Bacterial taxonomy.</title>
        <authorList>
            <person name="Pan X."/>
        </authorList>
    </citation>
    <scope>NUCLEOTIDE SEQUENCE</scope>
    <source>
        <strain evidence="8">KCTC 52957</strain>
    </source>
</reference>
<dbReference type="EMBL" id="JAEKPD010000002">
    <property type="protein sequence ID" value="MBJ3761975.1"/>
    <property type="molecule type" value="Genomic_DNA"/>
</dbReference>
<dbReference type="SUPFAM" id="SSF103481">
    <property type="entry name" value="Multidrug resistance efflux transporter EmrE"/>
    <property type="match status" value="2"/>
</dbReference>
<dbReference type="InterPro" id="IPR037185">
    <property type="entry name" value="EmrE-like"/>
</dbReference>
<comment type="similarity">
    <text evidence="2">Belongs to the drug/metabolite transporter (DMT) superfamily. 10 TMS drug/metabolite exporter (DME) (TC 2.A.7.3) family.</text>
</comment>
<dbReference type="Pfam" id="PF00892">
    <property type="entry name" value="EamA"/>
    <property type="match status" value="2"/>
</dbReference>
<proteinExistence type="inferred from homology"/>
<feature type="transmembrane region" description="Helical" evidence="6">
    <location>
        <begin position="207"/>
        <end position="224"/>
    </location>
</feature>
<feature type="transmembrane region" description="Helical" evidence="6">
    <location>
        <begin position="177"/>
        <end position="195"/>
    </location>
</feature>
<feature type="transmembrane region" description="Helical" evidence="6">
    <location>
        <begin position="64"/>
        <end position="88"/>
    </location>
</feature>
<feature type="domain" description="EamA" evidence="7">
    <location>
        <begin position="5"/>
        <end position="137"/>
    </location>
</feature>
<keyword evidence="9" id="KW-1185">Reference proteome</keyword>
<feature type="transmembrane region" description="Helical" evidence="6">
    <location>
        <begin position="123"/>
        <end position="142"/>
    </location>
</feature>
<evidence type="ECO:0000256" key="3">
    <source>
        <dbReference type="ARBA" id="ARBA00022692"/>
    </source>
</evidence>
<keyword evidence="3 6" id="KW-0812">Transmembrane</keyword>
<feature type="domain" description="EamA" evidence="7">
    <location>
        <begin position="149"/>
        <end position="276"/>
    </location>
</feature>